<dbReference type="InterPro" id="IPR002893">
    <property type="entry name" value="Znf_MYND"/>
</dbReference>
<proteinExistence type="predicted"/>
<dbReference type="PROSITE" id="PS01360">
    <property type="entry name" value="ZF_MYND_1"/>
    <property type="match status" value="1"/>
</dbReference>
<organism evidence="7">
    <name type="scientific">Lichtheimia ramosa</name>
    <dbReference type="NCBI Taxonomy" id="688394"/>
    <lineage>
        <taxon>Eukaryota</taxon>
        <taxon>Fungi</taxon>
        <taxon>Fungi incertae sedis</taxon>
        <taxon>Mucoromycota</taxon>
        <taxon>Mucoromycotina</taxon>
        <taxon>Mucoromycetes</taxon>
        <taxon>Mucorales</taxon>
        <taxon>Lichtheimiaceae</taxon>
        <taxon>Lichtheimia</taxon>
    </lineage>
</organism>
<dbReference type="SUPFAM" id="SSF144232">
    <property type="entry name" value="HIT/MYND zinc finger-like"/>
    <property type="match status" value="1"/>
</dbReference>
<dbReference type="Pfam" id="PF01753">
    <property type="entry name" value="zf-MYND"/>
    <property type="match status" value="1"/>
</dbReference>
<name>A0A077WSS2_9FUNG</name>
<evidence type="ECO:0000256" key="3">
    <source>
        <dbReference type="ARBA" id="ARBA00022833"/>
    </source>
</evidence>
<evidence type="ECO:0000256" key="2">
    <source>
        <dbReference type="ARBA" id="ARBA00022771"/>
    </source>
</evidence>
<reference evidence="7" key="1">
    <citation type="journal article" date="2014" name="Genome Announc.">
        <title>De novo whole-genome sequence and genome annotation of Lichtheimia ramosa.</title>
        <authorList>
            <person name="Linde J."/>
            <person name="Schwartze V."/>
            <person name="Binder U."/>
            <person name="Lass-Florl C."/>
            <person name="Voigt K."/>
            <person name="Horn F."/>
        </authorList>
    </citation>
    <scope>NUCLEOTIDE SEQUENCE</scope>
    <source>
        <strain evidence="7">JMRC FSU:6197</strain>
    </source>
</reference>
<protein>
    <recommendedName>
        <fullName evidence="6">MYND-type domain-containing protein</fullName>
    </recommendedName>
</protein>
<feature type="compositionally biased region" description="Polar residues" evidence="5">
    <location>
        <begin position="1"/>
        <end position="12"/>
    </location>
</feature>
<evidence type="ECO:0000259" key="6">
    <source>
        <dbReference type="PROSITE" id="PS50865"/>
    </source>
</evidence>
<evidence type="ECO:0000313" key="7">
    <source>
        <dbReference type="EMBL" id="CDS10385.1"/>
    </source>
</evidence>
<feature type="domain" description="MYND-type" evidence="6">
    <location>
        <begin position="268"/>
        <end position="306"/>
    </location>
</feature>
<dbReference type="AlphaFoldDB" id="A0A077WSS2"/>
<gene>
    <name evidence="7" type="ORF">LRAMOSA03061</name>
</gene>
<dbReference type="GO" id="GO:0008270">
    <property type="term" value="F:zinc ion binding"/>
    <property type="evidence" value="ECO:0007669"/>
    <property type="project" value="UniProtKB-KW"/>
</dbReference>
<dbReference type="Gene3D" id="6.10.140.2220">
    <property type="match status" value="1"/>
</dbReference>
<evidence type="ECO:0000256" key="4">
    <source>
        <dbReference type="PROSITE-ProRule" id="PRU00134"/>
    </source>
</evidence>
<feature type="region of interest" description="Disordered" evidence="5">
    <location>
        <begin position="1"/>
        <end position="42"/>
    </location>
</feature>
<keyword evidence="2 4" id="KW-0863">Zinc-finger</keyword>
<accession>A0A077WSS2</accession>
<sequence length="311" mass="35405">MLISRLQQQPSDVQEDKSSWILRGGNKRNGYGSTTMTTNPRSRWQHAARQGSLAATLQLAYIEDAKHDPQTTACQRCDAVADHYLAALERIMTCTEGGVYCSADLLELVSQMCQMVLEHAFYQQDSWWFHPLTKTLWDFAKQLKDESTGSDHHVITTLEPASIIVTEDEEDNQDEQEAYRRAIRITVYHCRAHVYQRHRELDRAAVYFRKCVAVHQPSSSSCFETQRLLRESAKISLKELATCSGINQQQQQQRRGSISSNGSAESTCAHCGKEKRGMPVCAKCRAMSYCSNRCLMADKPVHDKQCHRLQK</sequence>
<keyword evidence="3" id="KW-0862">Zinc</keyword>
<feature type="compositionally biased region" description="Polar residues" evidence="5">
    <location>
        <begin position="31"/>
        <end position="42"/>
    </location>
</feature>
<evidence type="ECO:0000256" key="5">
    <source>
        <dbReference type="SAM" id="MobiDB-lite"/>
    </source>
</evidence>
<evidence type="ECO:0000256" key="1">
    <source>
        <dbReference type="ARBA" id="ARBA00022723"/>
    </source>
</evidence>
<dbReference type="PROSITE" id="PS50865">
    <property type="entry name" value="ZF_MYND_2"/>
    <property type="match status" value="1"/>
</dbReference>
<keyword evidence="1" id="KW-0479">Metal-binding</keyword>
<dbReference type="EMBL" id="LK023335">
    <property type="protein sequence ID" value="CDS10385.1"/>
    <property type="molecule type" value="Genomic_DNA"/>
</dbReference>
<dbReference type="OrthoDB" id="2271790at2759"/>